<feature type="domain" description="PAC" evidence="5">
    <location>
        <begin position="349"/>
        <end position="403"/>
    </location>
</feature>
<evidence type="ECO:0000256" key="2">
    <source>
        <dbReference type="PROSITE-ProRule" id="PRU00169"/>
    </source>
</evidence>
<dbReference type="PANTHER" id="PTHR45228">
    <property type="entry name" value="CYCLIC DI-GMP PHOSPHODIESTERASE TM_0186-RELATED"/>
    <property type="match status" value="1"/>
</dbReference>
<dbReference type="SMART" id="SM00448">
    <property type="entry name" value="REC"/>
    <property type="match status" value="1"/>
</dbReference>
<dbReference type="SMART" id="SM00471">
    <property type="entry name" value="HDc"/>
    <property type="match status" value="1"/>
</dbReference>
<dbReference type="PROSITE" id="PS50112">
    <property type="entry name" value="PAS"/>
    <property type="match status" value="1"/>
</dbReference>
<feature type="domain" description="PAC" evidence="5">
    <location>
        <begin position="210"/>
        <end position="264"/>
    </location>
</feature>
<dbReference type="InterPro" id="IPR035965">
    <property type="entry name" value="PAS-like_dom_sf"/>
</dbReference>
<sequence length="598" mass="69263">MNFENLLKIKVLYVEDDKNTREEIKYFLEKRVEKLYLAENGEEGFNLYKEVNPDIIITDLQMPKLSGIEMSKLIRKENSNIPIIITTAFNDLNYLFEGINIGVTSYLTKPLNLKLLIESLISISKNIFLEIENKEIFNTLKQYKDIVDESAIVSKTNLEGIITYINEPFEKISGYKKEELIGQSHNIIRHPDVEKSFFTNIWHLIKDEKKSWQGKIKNISKDGYAYYLDILIKPILDLNGEVIEYISLANDITYFEETKEYFKEQTIKKSLDLSESVNILNQYKDAINESNMIIRLNTQRVITYVNDSFASETGFKKEDLIYKPYSILKQPTLNQKEYEEKVENIFSSKGWRGQITNETKSGKLLHCDVVTFPLKNLKGEIIEYLGIRHNITEIVNLHEELEETQREIIYKLGDIGESRSQETGNHVKRVAEYSKLIAIKLNMSSDEISTIFTASPMHDIGKVGIPDAILNKPSKLNEEEWEIMKTHSEIGYEILKTSTRPILQAAAIISYTHHEKWDGTGYPKGLKGEDIHIYGRITALADVFDALGSNRTYKKAWPLEDILALFKEQKGKHFDPKLVDLFMDNLDEFLTIRNKFKD</sequence>
<dbReference type="PANTHER" id="PTHR45228:SF9">
    <property type="entry name" value="3'3'-CGAMP-SPECIFIC PHOSPHODIESTERASE 2"/>
    <property type="match status" value="1"/>
</dbReference>
<dbReference type="SMART" id="SM00086">
    <property type="entry name" value="PAC"/>
    <property type="match status" value="2"/>
</dbReference>
<protein>
    <submittedName>
        <fullName evidence="7">Regulator</fullName>
    </submittedName>
</protein>
<evidence type="ECO:0000313" key="8">
    <source>
        <dbReference type="Proteomes" id="UP000290092"/>
    </source>
</evidence>
<dbReference type="GO" id="GO:0004112">
    <property type="term" value="F:cyclic-nucleotide phosphodiesterase activity"/>
    <property type="evidence" value="ECO:0007669"/>
    <property type="project" value="UniProtKB-ARBA"/>
</dbReference>
<dbReference type="NCBIfam" id="TIGR00229">
    <property type="entry name" value="sensory_box"/>
    <property type="match status" value="2"/>
</dbReference>
<dbReference type="AlphaFoldDB" id="A0AAX2AG58"/>
<dbReference type="PROSITE" id="PS50110">
    <property type="entry name" value="RESPONSE_REGULATORY"/>
    <property type="match status" value="1"/>
</dbReference>
<evidence type="ECO:0000259" key="4">
    <source>
        <dbReference type="PROSITE" id="PS50112"/>
    </source>
</evidence>
<dbReference type="Proteomes" id="UP000290092">
    <property type="component" value="Unassembled WGS sequence"/>
</dbReference>
<dbReference type="FunFam" id="1.10.3210.10:FF:000018">
    <property type="entry name" value="Two-component system response regulator"/>
    <property type="match status" value="1"/>
</dbReference>
<dbReference type="Gene3D" id="3.30.450.20">
    <property type="entry name" value="PAS domain"/>
    <property type="match status" value="2"/>
</dbReference>
<dbReference type="KEGG" id="amyt:AMYT_0570"/>
<gene>
    <name evidence="7" type="ORF">CP985_09985</name>
</gene>
<name>A0AAX2AG58_9BACT</name>
<dbReference type="CDD" id="cd17536">
    <property type="entry name" value="REC_YesN-like"/>
    <property type="match status" value="1"/>
</dbReference>
<evidence type="ECO:0000259" key="5">
    <source>
        <dbReference type="PROSITE" id="PS50113"/>
    </source>
</evidence>
<dbReference type="Pfam" id="PF08447">
    <property type="entry name" value="PAS_3"/>
    <property type="match status" value="1"/>
</dbReference>
<dbReference type="CDD" id="cd00077">
    <property type="entry name" value="HDc"/>
    <property type="match status" value="1"/>
</dbReference>
<accession>A0AAX2AG58</accession>
<dbReference type="InterPro" id="IPR003607">
    <property type="entry name" value="HD/PDEase_dom"/>
</dbReference>
<keyword evidence="8" id="KW-1185">Reference proteome</keyword>
<dbReference type="Pfam" id="PF00072">
    <property type="entry name" value="Response_reg"/>
    <property type="match status" value="1"/>
</dbReference>
<dbReference type="SUPFAM" id="SSF55785">
    <property type="entry name" value="PYP-like sensor domain (PAS domain)"/>
    <property type="match status" value="2"/>
</dbReference>
<organism evidence="7 8">
    <name type="scientific">Malaciobacter mytili LMG 24559</name>
    <dbReference type="NCBI Taxonomy" id="1032238"/>
    <lineage>
        <taxon>Bacteria</taxon>
        <taxon>Pseudomonadati</taxon>
        <taxon>Campylobacterota</taxon>
        <taxon>Epsilonproteobacteria</taxon>
        <taxon>Campylobacterales</taxon>
        <taxon>Arcobacteraceae</taxon>
        <taxon>Malaciobacter</taxon>
    </lineage>
</organism>
<dbReference type="InterPro" id="IPR013655">
    <property type="entry name" value="PAS_fold_3"/>
</dbReference>
<dbReference type="SUPFAM" id="SSF109604">
    <property type="entry name" value="HD-domain/PDEase-like"/>
    <property type="match status" value="1"/>
</dbReference>
<evidence type="ECO:0000313" key="7">
    <source>
        <dbReference type="EMBL" id="RXK15135.1"/>
    </source>
</evidence>
<dbReference type="RefSeq" id="WP_114841059.1">
    <property type="nucleotide sequence ID" value="NZ_CP031219.1"/>
</dbReference>
<proteinExistence type="predicted"/>
<feature type="domain" description="Response regulatory" evidence="3">
    <location>
        <begin position="10"/>
        <end position="124"/>
    </location>
</feature>
<dbReference type="SMART" id="SM00091">
    <property type="entry name" value="PAS"/>
    <property type="match status" value="2"/>
</dbReference>
<comment type="caution">
    <text evidence="7">The sequence shown here is derived from an EMBL/GenBank/DDBJ whole genome shotgun (WGS) entry which is preliminary data.</text>
</comment>
<dbReference type="PROSITE" id="PS50113">
    <property type="entry name" value="PAC"/>
    <property type="match status" value="2"/>
</dbReference>
<dbReference type="InterPro" id="IPR037522">
    <property type="entry name" value="HD_GYP_dom"/>
</dbReference>
<dbReference type="InterPro" id="IPR052020">
    <property type="entry name" value="Cyclic_di-GMP/3'3'-cGAMP_PDE"/>
</dbReference>
<dbReference type="Gene3D" id="1.10.3210.10">
    <property type="entry name" value="Hypothetical protein af1432"/>
    <property type="match status" value="1"/>
</dbReference>
<feature type="domain" description="PAS" evidence="4">
    <location>
        <begin position="139"/>
        <end position="208"/>
    </location>
</feature>
<dbReference type="EMBL" id="NXID01000037">
    <property type="protein sequence ID" value="RXK15135.1"/>
    <property type="molecule type" value="Genomic_DNA"/>
</dbReference>
<feature type="domain" description="HD-GYP" evidence="6">
    <location>
        <begin position="401"/>
        <end position="598"/>
    </location>
</feature>
<reference evidence="7 8" key="1">
    <citation type="submission" date="2017-09" db="EMBL/GenBank/DDBJ databases">
        <title>Genomics of the genus Arcobacter.</title>
        <authorList>
            <person name="Perez-Cataluna A."/>
            <person name="Figueras M.J."/>
            <person name="Salas-Masso N."/>
        </authorList>
    </citation>
    <scope>NUCLEOTIDE SEQUENCE [LARGE SCALE GENOMIC DNA]</scope>
    <source>
        <strain evidence="7 8">CECT 7386</strain>
    </source>
</reference>
<dbReference type="GO" id="GO:0000160">
    <property type="term" value="P:phosphorelay signal transduction system"/>
    <property type="evidence" value="ECO:0007669"/>
    <property type="project" value="InterPro"/>
</dbReference>
<evidence type="ECO:0000256" key="1">
    <source>
        <dbReference type="ARBA" id="ARBA00022801"/>
    </source>
</evidence>
<feature type="modified residue" description="4-aspartylphosphate" evidence="2">
    <location>
        <position position="59"/>
    </location>
</feature>
<dbReference type="Pfam" id="PF13487">
    <property type="entry name" value="HD_5"/>
    <property type="match status" value="1"/>
</dbReference>
<dbReference type="Gene3D" id="3.40.50.2300">
    <property type="match status" value="1"/>
</dbReference>
<dbReference type="InterPro" id="IPR000014">
    <property type="entry name" value="PAS"/>
</dbReference>
<dbReference type="InterPro" id="IPR000700">
    <property type="entry name" value="PAS-assoc_C"/>
</dbReference>
<dbReference type="InterPro" id="IPR001610">
    <property type="entry name" value="PAC"/>
</dbReference>
<keyword evidence="2" id="KW-0597">Phosphoprotein</keyword>
<keyword evidence="1" id="KW-0378">Hydrolase</keyword>
<dbReference type="PROSITE" id="PS51832">
    <property type="entry name" value="HD_GYP"/>
    <property type="match status" value="1"/>
</dbReference>
<dbReference type="Pfam" id="PF13426">
    <property type="entry name" value="PAS_9"/>
    <property type="match status" value="1"/>
</dbReference>
<dbReference type="InterPro" id="IPR001789">
    <property type="entry name" value="Sig_transdc_resp-reg_receiver"/>
</dbReference>
<evidence type="ECO:0000259" key="3">
    <source>
        <dbReference type="PROSITE" id="PS50110"/>
    </source>
</evidence>
<dbReference type="GO" id="GO:0009214">
    <property type="term" value="P:cyclic nucleotide catabolic process"/>
    <property type="evidence" value="ECO:0007669"/>
    <property type="project" value="UniProtKB-ARBA"/>
</dbReference>
<evidence type="ECO:0000259" key="6">
    <source>
        <dbReference type="PROSITE" id="PS51832"/>
    </source>
</evidence>
<dbReference type="InterPro" id="IPR011006">
    <property type="entry name" value="CheY-like_superfamily"/>
</dbReference>
<dbReference type="SUPFAM" id="SSF52172">
    <property type="entry name" value="CheY-like"/>
    <property type="match status" value="1"/>
</dbReference>
<dbReference type="CDD" id="cd00130">
    <property type="entry name" value="PAS"/>
    <property type="match status" value="2"/>
</dbReference>